<dbReference type="GO" id="GO:0016020">
    <property type="term" value="C:membrane"/>
    <property type="evidence" value="ECO:0007669"/>
    <property type="project" value="UniProtKB-SubCell"/>
</dbReference>
<evidence type="ECO:0000256" key="1">
    <source>
        <dbReference type="ARBA" id="ARBA00004141"/>
    </source>
</evidence>
<gene>
    <name evidence="7" type="ORF">UCRPA7_8839</name>
</gene>
<evidence type="ECO:0000256" key="3">
    <source>
        <dbReference type="ARBA" id="ARBA00022989"/>
    </source>
</evidence>
<dbReference type="InterPro" id="IPR011701">
    <property type="entry name" value="MFS"/>
</dbReference>
<dbReference type="Pfam" id="PF07690">
    <property type="entry name" value="MFS_1"/>
    <property type="match status" value="1"/>
</dbReference>
<feature type="transmembrane region" description="Helical" evidence="5">
    <location>
        <begin position="117"/>
        <end position="135"/>
    </location>
</feature>
<name>R8B8Q7_PHAM7</name>
<sequence>MAETEPLLGTGIGQTETLAREPNAVVDFDPNGDLENPLDWPKAFKWGIVALLAFMAFTVTFTCISIVPIASAIVADLSDGEGSKSASVLLVTIWEFGEAAGPLFIAPLSEIYGRYPVLNVANILFIGTIVLSALCQSTTLFIVTRALTGVTVTSNVLNPAIVGDMFASDERGTPMSIIAMAPLIGGAVGPAISGAIAQSLGWRQVLWMSAALATACEILFLTCFNETYKVPILKRRAARLRGETGDFSLRTAFDSDEEKKSRRMWESVMRPADVLFGSGVLLSLSLFGSVAFAYYYIMSVTLSDILQDIYKLSPALTGSSFMSFSVGSLISIIICNLSLDRIYIKLRI</sequence>
<dbReference type="InterPro" id="IPR036259">
    <property type="entry name" value="MFS_trans_sf"/>
</dbReference>
<keyword evidence="3 5" id="KW-1133">Transmembrane helix</keyword>
<dbReference type="Gene3D" id="1.20.1250.20">
    <property type="entry name" value="MFS general substrate transporter like domains"/>
    <property type="match status" value="1"/>
</dbReference>
<dbReference type="AlphaFoldDB" id="R8B8Q7"/>
<dbReference type="EMBL" id="KB933378">
    <property type="protein sequence ID" value="EON95694.1"/>
    <property type="molecule type" value="Genomic_DNA"/>
</dbReference>
<dbReference type="RefSeq" id="XP_007919539.1">
    <property type="nucleotide sequence ID" value="XM_007921348.1"/>
</dbReference>
<keyword evidence="4 5" id="KW-0472">Membrane</keyword>
<feature type="domain" description="Major facilitator superfamily (MFS) profile" evidence="6">
    <location>
        <begin position="48"/>
        <end position="348"/>
    </location>
</feature>
<feature type="transmembrane region" description="Helical" evidence="5">
    <location>
        <begin position="272"/>
        <end position="297"/>
    </location>
</feature>
<feature type="transmembrane region" description="Helical" evidence="5">
    <location>
        <begin position="177"/>
        <end position="200"/>
    </location>
</feature>
<dbReference type="SUPFAM" id="SSF103473">
    <property type="entry name" value="MFS general substrate transporter"/>
    <property type="match status" value="1"/>
</dbReference>
<evidence type="ECO:0000313" key="8">
    <source>
        <dbReference type="Proteomes" id="UP000014074"/>
    </source>
</evidence>
<dbReference type="OrthoDB" id="6770063at2759"/>
<comment type="subcellular location">
    <subcellularLocation>
        <location evidence="1">Membrane</location>
        <topology evidence="1">Multi-pass membrane protein</topology>
    </subcellularLocation>
</comment>
<feature type="transmembrane region" description="Helical" evidence="5">
    <location>
        <begin position="317"/>
        <end position="339"/>
    </location>
</feature>
<evidence type="ECO:0000259" key="6">
    <source>
        <dbReference type="PROSITE" id="PS50850"/>
    </source>
</evidence>
<keyword evidence="2 5" id="KW-0812">Transmembrane</keyword>
<evidence type="ECO:0000256" key="4">
    <source>
        <dbReference type="ARBA" id="ARBA00023136"/>
    </source>
</evidence>
<dbReference type="InterPro" id="IPR020846">
    <property type="entry name" value="MFS_dom"/>
</dbReference>
<dbReference type="GO" id="GO:0022857">
    <property type="term" value="F:transmembrane transporter activity"/>
    <property type="evidence" value="ECO:0007669"/>
    <property type="project" value="InterPro"/>
</dbReference>
<dbReference type="Proteomes" id="UP000014074">
    <property type="component" value="Unassembled WGS sequence"/>
</dbReference>
<dbReference type="GeneID" id="19329729"/>
<reference evidence="8" key="1">
    <citation type="journal article" date="2013" name="Genome Announc.">
        <title>Draft genome sequence of the ascomycete Phaeoacremonium aleophilum strain UCR-PA7, a causal agent of the esca disease complex in grapevines.</title>
        <authorList>
            <person name="Blanco-Ulate B."/>
            <person name="Rolshausen P."/>
            <person name="Cantu D."/>
        </authorList>
    </citation>
    <scope>NUCLEOTIDE SEQUENCE [LARGE SCALE GENOMIC DNA]</scope>
    <source>
        <strain evidence="8">UCR-PA7</strain>
    </source>
</reference>
<dbReference type="HOGENOM" id="CLU_008455_1_1_1"/>
<keyword evidence="8" id="KW-1185">Reference proteome</keyword>
<evidence type="ECO:0000256" key="2">
    <source>
        <dbReference type="ARBA" id="ARBA00022692"/>
    </source>
</evidence>
<accession>R8B8Q7</accession>
<organism evidence="7 8">
    <name type="scientific">Phaeoacremonium minimum (strain UCR-PA7)</name>
    <name type="common">Esca disease fungus</name>
    <name type="synonym">Togninia minima</name>
    <dbReference type="NCBI Taxonomy" id="1286976"/>
    <lineage>
        <taxon>Eukaryota</taxon>
        <taxon>Fungi</taxon>
        <taxon>Dikarya</taxon>
        <taxon>Ascomycota</taxon>
        <taxon>Pezizomycotina</taxon>
        <taxon>Sordariomycetes</taxon>
        <taxon>Sordariomycetidae</taxon>
        <taxon>Togniniales</taxon>
        <taxon>Togniniaceae</taxon>
        <taxon>Phaeoacremonium</taxon>
    </lineage>
</organism>
<proteinExistence type="predicted"/>
<protein>
    <submittedName>
        <fullName evidence="7">Putative major facilitator superfamily transporter protein</fullName>
    </submittedName>
</protein>
<dbReference type="PANTHER" id="PTHR23502">
    <property type="entry name" value="MAJOR FACILITATOR SUPERFAMILY"/>
    <property type="match status" value="1"/>
</dbReference>
<evidence type="ECO:0000313" key="7">
    <source>
        <dbReference type="EMBL" id="EON95694.1"/>
    </source>
</evidence>
<dbReference type="KEGG" id="tmn:UCRPA7_8839"/>
<feature type="transmembrane region" description="Helical" evidence="5">
    <location>
        <begin position="46"/>
        <end position="74"/>
    </location>
</feature>
<dbReference type="PROSITE" id="PS50850">
    <property type="entry name" value="MFS"/>
    <property type="match status" value="1"/>
</dbReference>
<dbReference type="PANTHER" id="PTHR23502:SF163">
    <property type="entry name" value="MAJOR FACILITATOR SUPERFAMILY (MFS) PROFILE DOMAIN-CONTAINING PROTEIN"/>
    <property type="match status" value="1"/>
</dbReference>
<evidence type="ECO:0000256" key="5">
    <source>
        <dbReference type="SAM" id="Phobius"/>
    </source>
</evidence>
<dbReference type="eggNOG" id="KOG0255">
    <property type="taxonomic scope" value="Eukaryota"/>
</dbReference>